<evidence type="ECO:0000256" key="1">
    <source>
        <dbReference type="SAM" id="SignalP"/>
    </source>
</evidence>
<keyword evidence="1" id="KW-0732">Signal</keyword>
<comment type="caution">
    <text evidence="2">The sequence shown here is derived from an EMBL/GenBank/DDBJ whole genome shotgun (WGS) entry which is preliminary data.</text>
</comment>
<dbReference type="Proteomes" id="UP001196413">
    <property type="component" value="Unassembled WGS sequence"/>
</dbReference>
<feature type="chain" id="PRO_5042186296" description="Lipoprotein" evidence="1">
    <location>
        <begin position="23"/>
        <end position="226"/>
    </location>
</feature>
<gene>
    <name evidence="2" type="ORF">KIN20_010056</name>
</gene>
<accession>A0AAD5MYJ4</accession>
<keyword evidence="3" id="KW-1185">Reference proteome</keyword>
<proteinExistence type="predicted"/>
<sequence length="226" mass="24040">MAGLRINRFVISLLAAISTTLGCGVMPAGQMSTRNFTVTDFTLPVAMAYSTATDIQSRVPGIATSEAGAKGFVKRLVMQIVFDVLESQGRSALLPDAAISTILSQLDVRVSYKPLMCQKVHLSITDDMTRLENMQSGCIIASNTVTGTCTAKMADQMCRADNPQVTIAGVPDTHRTISGTLSTTNIIMANWPRAMWQTVLIRAVRTLALGPSGSHFITATATVGGN</sequence>
<evidence type="ECO:0000313" key="3">
    <source>
        <dbReference type="Proteomes" id="UP001196413"/>
    </source>
</evidence>
<evidence type="ECO:0008006" key="4">
    <source>
        <dbReference type="Google" id="ProtNLM"/>
    </source>
</evidence>
<name>A0AAD5MYJ4_PARTN</name>
<organism evidence="2 3">
    <name type="scientific">Parelaphostrongylus tenuis</name>
    <name type="common">Meningeal worm</name>
    <dbReference type="NCBI Taxonomy" id="148309"/>
    <lineage>
        <taxon>Eukaryota</taxon>
        <taxon>Metazoa</taxon>
        <taxon>Ecdysozoa</taxon>
        <taxon>Nematoda</taxon>
        <taxon>Chromadorea</taxon>
        <taxon>Rhabditida</taxon>
        <taxon>Rhabditina</taxon>
        <taxon>Rhabditomorpha</taxon>
        <taxon>Strongyloidea</taxon>
        <taxon>Metastrongylidae</taxon>
        <taxon>Parelaphostrongylus</taxon>
    </lineage>
</organism>
<protein>
    <recommendedName>
        <fullName evidence="4">Lipoprotein</fullName>
    </recommendedName>
</protein>
<dbReference type="AlphaFoldDB" id="A0AAD5MYJ4"/>
<feature type="signal peptide" evidence="1">
    <location>
        <begin position="1"/>
        <end position="22"/>
    </location>
</feature>
<reference evidence="2" key="1">
    <citation type="submission" date="2021-06" db="EMBL/GenBank/DDBJ databases">
        <title>Parelaphostrongylus tenuis whole genome reference sequence.</title>
        <authorList>
            <person name="Garwood T.J."/>
            <person name="Larsen P.A."/>
            <person name="Fountain-Jones N.M."/>
            <person name="Garbe J.R."/>
            <person name="Macchietto M.G."/>
            <person name="Kania S.A."/>
            <person name="Gerhold R.W."/>
            <person name="Richards J.E."/>
            <person name="Wolf T.M."/>
        </authorList>
    </citation>
    <scope>NUCLEOTIDE SEQUENCE</scope>
    <source>
        <strain evidence="2">MNPRO001-30</strain>
        <tissue evidence="2">Meninges</tissue>
    </source>
</reference>
<dbReference type="PROSITE" id="PS51257">
    <property type="entry name" value="PROKAR_LIPOPROTEIN"/>
    <property type="match status" value="1"/>
</dbReference>
<evidence type="ECO:0000313" key="2">
    <source>
        <dbReference type="EMBL" id="KAJ1353429.1"/>
    </source>
</evidence>
<dbReference type="EMBL" id="JAHQIW010001710">
    <property type="protein sequence ID" value="KAJ1353429.1"/>
    <property type="molecule type" value="Genomic_DNA"/>
</dbReference>